<dbReference type="GO" id="GO:0005789">
    <property type="term" value="C:endoplasmic reticulum membrane"/>
    <property type="evidence" value="ECO:0007669"/>
    <property type="project" value="TreeGrafter"/>
</dbReference>
<reference evidence="4 5" key="1">
    <citation type="submission" date="2016-11" db="EMBL/GenBank/DDBJ databases">
        <title>The macronuclear genome of Stentor coeruleus: a giant cell with tiny introns.</title>
        <authorList>
            <person name="Slabodnick M."/>
            <person name="Ruby J.G."/>
            <person name="Reiff S.B."/>
            <person name="Swart E.C."/>
            <person name="Gosai S."/>
            <person name="Prabakaran S."/>
            <person name="Witkowska E."/>
            <person name="Larue G.E."/>
            <person name="Fisher S."/>
            <person name="Freeman R.M."/>
            <person name="Gunawardena J."/>
            <person name="Chu W."/>
            <person name="Stover N.A."/>
            <person name="Gregory B.D."/>
            <person name="Nowacki M."/>
            <person name="Derisi J."/>
            <person name="Roy S.W."/>
            <person name="Marshall W.F."/>
            <person name="Sood P."/>
        </authorList>
    </citation>
    <scope>NUCLEOTIDE SEQUENCE [LARGE SCALE GENOMIC DNA]</scope>
    <source>
        <strain evidence="4">WM001</strain>
    </source>
</reference>
<organism evidence="4 5">
    <name type="scientific">Stentor coeruleus</name>
    <dbReference type="NCBI Taxonomy" id="5963"/>
    <lineage>
        <taxon>Eukaryota</taxon>
        <taxon>Sar</taxon>
        <taxon>Alveolata</taxon>
        <taxon>Ciliophora</taxon>
        <taxon>Postciliodesmatophora</taxon>
        <taxon>Heterotrichea</taxon>
        <taxon>Heterotrichida</taxon>
        <taxon>Stentoridae</taxon>
        <taxon>Stentor</taxon>
    </lineage>
</organism>
<evidence type="ECO:0000256" key="1">
    <source>
        <dbReference type="ARBA" id="ARBA00022468"/>
    </source>
</evidence>
<dbReference type="AlphaFoldDB" id="A0A1R2C2U1"/>
<feature type="transmembrane region" description="Helical" evidence="2">
    <location>
        <begin position="207"/>
        <end position="229"/>
    </location>
</feature>
<dbReference type="InterPro" id="IPR045913">
    <property type="entry name" value="TBC20/Gyp8-like"/>
</dbReference>
<dbReference type="InterPro" id="IPR000195">
    <property type="entry name" value="Rab-GAP-TBC_dom"/>
</dbReference>
<gene>
    <name evidence="4" type="ORF">SteCoe_15814</name>
</gene>
<dbReference type="PANTHER" id="PTHR20913">
    <property type="entry name" value="TBC1 DOMAIN FAMILY MEMBER 20/GTPASE"/>
    <property type="match status" value="1"/>
</dbReference>
<evidence type="ECO:0000313" key="5">
    <source>
        <dbReference type="Proteomes" id="UP000187209"/>
    </source>
</evidence>
<dbReference type="Proteomes" id="UP000187209">
    <property type="component" value="Unassembled WGS sequence"/>
</dbReference>
<keyword evidence="2" id="KW-1133">Transmembrane helix</keyword>
<dbReference type="Gene3D" id="1.10.8.1310">
    <property type="match status" value="1"/>
</dbReference>
<comment type="caution">
    <text evidence="4">The sequence shown here is derived from an EMBL/GenBank/DDBJ whole genome shotgun (WGS) entry which is preliminary data.</text>
</comment>
<name>A0A1R2C2U1_9CILI</name>
<feature type="transmembrane region" description="Helical" evidence="2">
    <location>
        <begin position="307"/>
        <end position="324"/>
    </location>
</feature>
<evidence type="ECO:0000259" key="3">
    <source>
        <dbReference type="PROSITE" id="PS50086"/>
    </source>
</evidence>
<accession>A0A1R2C2U1</accession>
<proteinExistence type="predicted"/>
<sequence length="326" mass="37950">MLRDVILNSSDEFYLRLAAISDMGLVDGEIRKTAWPILLKVDNVEWEIEDARNKNSEIIEMDVLRSISGNDIANRFSEDERRTKRKELSKILNTIIKTNPTLNYYQGFNHICTVFLITSGLNIGYHLSENCALNLLKDAMRNNFEQGLIQQISLIYDLLDKKDPIVARKLESIYAYNGEVEAPIICLSWVLCWFSNNLKSFKSISRIFDFCIATHALAPIYLSAIIFIWKKPKLLDCQNNYEFYELFKNLDDINCDKLCQEAFELMIIFPPWELLAKHYNKFKSDSPVFEHSWLMKILSRKIRERKLGHFITGFLLVTSVLVAIKL</sequence>
<dbReference type="PROSITE" id="PS50086">
    <property type="entry name" value="TBC_RABGAP"/>
    <property type="match status" value="1"/>
</dbReference>
<dbReference type="SUPFAM" id="SSF47923">
    <property type="entry name" value="Ypt/Rab-GAP domain of gyp1p"/>
    <property type="match status" value="2"/>
</dbReference>
<evidence type="ECO:0000256" key="2">
    <source>
        <dbReference type="SAM" id="Phobius"/>
    </source>
</evidence>
<dbReference type="GO" id="GO:0006888">
    <property type="term" value="P:endoplasmic reticulum to Golgi vesicle-mediated transport"/>
    <property type="evidence" value="ECO:0007669"/>
    <property type="project" value="TreeGrafter"/>
</dbReference>
<keyword evidence="1" id="KW-0343">GTPase activation</keyword>
<keyword evidence="2" id="KW-0812">Transmembrane</keyword>
<dbReference type="Gene3D" id="1.10.472.80">
    <property type="entry name" value="Ypt/Rab-GAP domain of gyp1p, domain 3"/>
    <property type="match status" value="1"/>
</dbReference>
<dbReference type="EMBL" id="MPUH01000309">
    <property type="protein sequence ID" value="OMJ83290.1"/>
    <property type="molecule type" value="Genomic_DNA"/>
</dbReference>
<dbReference type="SMART" id="SM00164">
    <property type="entry name" value="TBC"/>
    <property type="match status" value="1"/>
</dbReference>
<dbReference type="PANTHER" id="PTHR20913:SF7">
    <property type="entry name" value="RE60063P"/>
    <property type="match status" value="1"/>
</dbReference>
<evidence type="ECO:0000313" key="4">
    <source>
        <dbReference type="EMBL" id="OMJ83290.1"/>
    </source>
</evidence>
<keyword evidence="5" id="KW-1185">Reference proteome</keyword>
<feature type="domain" description="Rab-GAP TBC" evidence="3">
    <location>
        <begin position="25"/>
        <end position="215"/>
    </location>
</feature>
<dbReference type="OrthoDB" id="313290at2759"/>
<dbReference type="Pfam" id="PF00566">
    <property type="entry name" value="RabGAP-TBC"/>
    <property type="match status" value="1"/>
</dbReference>
<dbReference type="GO" id="GO:0005096">
    <property type="term" value="F:GTPase activator activity"/>
    <property type="evidence" value="ECO:0007669"/>
    <property type="project" value="UniProtKB-KW"/>
</dbReference>
<dbReference type="InterPro" id="IPR035969">
    <property type="entry name" value="Rab-GAP_TBC_sf"/>
</dbReference>
<keyword evidence="2" id="KW-0472">Membrane</keyword>
<protein>
    <recommendedName>
        <fullName evidence="3">Rab-GAP TBC domain-containing protein</fullName>
    </recommendedName>
</protein>